<evidence type="ECO:0000313" key="2">
    <source>
        <dbReference type="EMBL" id="RKR85792.1"/>
    </source>
</evidence>
<gene>
    <name evidence="2" type="ORF">BDK92_0001</name>
</gene>
<keyword evidence="3" id="KW-1185">Reference proteome</keyword>
<dbReference type="AlphaFoldDB" id="A0A495JBP9"/>
<feature type="transmembrane region" description="Helical" evidence="1">
    <location>
        <begin position="44"/>
        <end position="61"/>
    </location>
</feature>
<name>A0A495JBP9_9ACTN</name>
<keyword evidence="1" id="KW-0472">Membrane</keyword>
<organism evidence="2 3">
    <name type="scientific">Micromonospora pisi</name>
    <dbReference type="NCBI Taxonomy" id="589240"/>
    <lineage>
        <taxon>Bacteria</taxon>
        <taxon>Bacillati</taxon>
        <taxon>Actinomycetota</taxon>
        <taxon>Actinomycetes</taxon>
        <taxon>Micromonosporales</taxon>
        <taxon>Micromonosporaceae</taxon>
        <taxon>Micromonospora</taxon>
    </lineage>
</organism>
<dbReference type="Proteomes" id="UP000277671">
    <property type="component" value="Unassembled WGS sequence"/>
</dbReference>
<comment type="caution">
    <text evidence="2">The sequence shown here is derived from an EMBL/GenBank/DDBJ whole genome shotgun (WGS) entry which is preliminary data.</text>
</comment>
<feature type="transmembrane region" description="Helical" evidence="1">
    <location>
        <begin position="112"/>
        <end position="130"/>
    </location>
</feature>
<feature type="transmembrane region" description="Helical" evidence="1">
    <location>
        <begin position="68"/>
        <end position="92"/>
    </location>
</feature>
<sequence length="145" mass="14613">MPRILVPLGAATGVAGSLLSVVVPWAMYGSFDIPLTRFPGWQVYAASVLALHSCVTWALLVPAGRRSVLPLVVGAASGFVAAGSAMALAFRYDDGSALFPGVVPAVWPTPGPGPAVALLAIALAIGAVLASRHRSGPTRTGSAVV</sequence>
<proteinExistence type="predicted"/>
<reference evidence="2 3" key="1">
    <citation type="submission" date="2018-10" db="EMBL/GenBank/DDBJ databases">
        <title>Sequencing the genomes of 1000 actinobacteria strains.</title>
        <authorList>
            <person name="Klenk H.-P."/>
        </authorList>
    </citation>
    <scope>NUCLEOTIDE SEQUENCE [LARGE SCALE GENOMIC DNA]</scope>
    <source>
        <strain evidence="2 3">DSM 45175</strain>
    </source>
</reference>
<dbReference type="EMBL" id="RBKT01000001">
    <property type="protein sequence ID" value="RKR85792.1"/>
    <property type="molecule type" value="Genomic_DNA"/>
</dbReference>
<keyword evidence="1" id="KW-0812">Transmembrane</keyword>
<evidence type="ECO:0000256" key="1">
    <source>
        <dbReference type="SAM" id="Phobius"/>
    </source>
</evidence>
<protein>
    <submittedName>
        <fullName evidence="2">Uncharacterized protein</fullName>
    </submittedName>
</protein>
<keyword evidence="1" id="KW-1133">Transmembrane helix</keyword>
<dbReference type="OrthoDB" id="5198795at2"/>
<evidence type="ECO:0000313" key="3">
    <source>
        <dbReference type="Proteomes" id="UP000277671"/>
    </source>
</evidence>
<accession>A0A495JBP9</accession>
<dbReference type="RefSeq" id="WP_121153403.1">
    <property type="nucleotide sequence ID" value="NZ_RBKT01000001.1"/>
</dbReference>